<dbReference type="InterPro" id="IPR042282">
    <property type="entry name" value="FKBP6/shu"/>
</dbReference>
<dbReference type="GeneID" id="110248228"/>
<sequence length="130" mass="14977">MRKGELAKFLFKKEYVFKDLGCEPRVPGGTVLWEIELLGFVDHGVLEDINEMPRGDKRKASFQHLLTIASGHKEVGNDLYKRKQVSQAISIYMKAIKLLEECSLQDEKEEKEMNAILLKLYSNMMEICPI</sequence>
<proteinExistence type="predicted"/>
<dbReference type="RefSeq" id="XP_020910390.1">
    <property type="nucleotide sequence ID" value="XM_021054731.2"/>
</dbReference>
<dbReference type="GO" id="GO:0034587">
    <property type="term" value="P:piRNA processing"/>
    <property type="evidence" value="ECO:0007669"/>
    <property type="project" value="TreeGrafter"/>
</dbReference>
<dbReference type="AlphaFoldDB" id="A0A913XV95"/>
<evidence type="ECO:0000256" key="1">
    <source>
        <dbReference type="ARBA" id="ARBA00022737"/>
    </source>
</evidence>
<accession>A0A913XV95</accession>
<dbReference type="Gene3D" id="1.25.40.10">
    <property type="entry name" value="Tetratricopeptide repeat domain"/>
    <property type="match status" value="1"/>
</dbReference>
<evidence type="ECO:0000313" key="3">
    <source>
        <dbReference type="EnsemblMetazoa" id="XP_020910390.1"/>
    </source>
</evidence>
<dbReference type="KEGG" id="epa:110248228"/>
<evidence type="ECO:0000256" key="2">
    <source>
        <dbReference type="ARBA" id="ARBA00022803"/>
    </source>
</evidence>
<dbReference type="OrthoDB" id="8116123at2759"/>
<dbReference type="SUPFAM" id="SSF48452">
    <property type="entry name" value="TPR-like"/>
    <property type="match status" value="1"/>
</dbReference>
<dbReference type="EnsemblMetazoa" id="XM_021054731.2">
    <property type="protein sequence ID" value="XP_020910390.1"/>
    <property type="gene ID" value="LOC110248228"/>
</dbReference>
<evidence type="ECO:0000313" key="4">
    <source>
        <dbReference type="Proteomes" id="UP000887567"/>
    </source>
</evidence>
<dbReference type="GO" id="GO:0005737">
    <property type="term" value="C:cytoplasm"/>
    <property type="evidence" value="ECO:0007669"/>
    <property type="project" value="TreeGrafter"/>
</dbReference>
<keyword evidence="2" id="KW-0802">TPR repeat</keyword>
<reference evidence="3" key="1">
    <citation type="submission" date="2022-11" db="UniProtKB">
        <authorList>
            <consortium name="EnsemblMetazoa"/>
        </authorList>
    </citation>
    <scope>IDENTIFICATION</scope>
</reference>
<organism evidence="3 4">
    <name type="scientific">Exaiptasia diaphana</name>
    <name type="common">Tropical sea anemone</name>
    <name type="synonym">Aiptasia pulchella</name>
    <dbReference type="NCBI Taxonomy" id="2652724"/>
    <lineage>
        <taxon>Eukaryota</taxon>
        <taxon>Metazoa</taxon>
        <taxon>Cnidaria</taxon>
        <taxon>Anthozoa</taxon>
        <taxon>Hexacorallia</taxon>
        <taxon>Actiniaria</taxon>
        <taxon>Aiptasiidae</taxon>
        <taxon>Exaiptasia</taxon>
    </lineage>
</organism>
<dbReference type="GO" id="GO:0007283">
    <property type="term" value="P:spermatogenesis"/>
    <property type="evidence" value="ECO:0007669"/>
    <property type="project" value="TreeGrafter"/>
</dbReference>
<dbReference type="PANTHER" id="PTHR46674:SF1">
    <property type="entry name" value="INACTIVE PEPTIDYL-PROLYL CIS-TRANS ISOMERASE FKBP6"/>
    <property type="match status" value="1"/>
</dbReference>
<dbReference type="SUPFAM" id="SSF54534">
    <property type="entry name" value="FKBP-like"/>
    <property type="match status" value="1"/>
</dbReference>
<keyword evidence="4" id="KW-1185">Reference proteome</keyword>
<dbReference type="PANTHER" id="PTHR46674">
    <property type="entry name" value="INACTIVE PEPTIDYL-PROLYL CIS-TRANS ISOMERASE FKBP6"/>
    <property type="match status" value="1"/>
</dbReference>
<dbReference type="GO" id="GO:0051879">
    <property type="term" value="F:Hsp90 protein binding"/>
    <property type="evidence" value="ECO:0007669"/>
    <property type="project" value="TreeGrafter"/>
</dbReference>
<name>A0A913XV95_EXADI</name>
<protein>
    <recommendedName>
        <fullName evidence="5">Peptidylprolyl isomerase</fullName>
    </recommendedName>
</protein>
<evidence type="ECO:0008006" key="5">
    <source>
        <dbReference type="Google" id="ProtNLM"/>
    </source>
</evidence>
<dbReference type="Proteomes" id="UP000887567">
    <property type="component" value="Unplaced"/>
</dbReference>
<keyword evidence="1" id="KW-0677">Repeat</keyword>
<dbReference type="InterPro" id="IPR011990">
    <property type="entry name" value="TPR-like_helical_dom_sf"/>
</dbReference>